<evidence type="ECO:0000313" key="2">
    <source>
        <dbReference type="EMBL" id="CAI9300577.1"/>
    </source>
</evidence>
<feature type="compositionally biased region" description="Polar residues" evidence="1">
    <location>
        <begin position="176"/>
        <end position="185"/>
    </location>
</feature>
<dbReference type="EMBL" id="OX465085">
    <property type="protein sequence ID" value="CAI9300577.1"/>
    <property type="molecule type" value="Genomic_DNA"/>
</dbReference>
<sequence length="355" mass="40570">MFPLARGNAALRRNNLYPRMLRWFHLRRLAWENVCNLFDVDQDEAHQPKRKMIASEVESSTPHYLTYITSLNPEGASSSDPSCGNSRSTQSTGETHTVGINRRTAREIMARLQTHTVGINRRTAREIMARLQTHTVGINRRTAREIMARLQSLEEEIRGIKYVGGSYWMTSLVNEQFGSPPNSNRVNEDNDVGRRKQKQHVKEKKKKKIVANNIVDAENHIPMPPVAKPRCPVRVLKRDDNNEFFDATFRGNEDVGGSYRMTNPVNKQFGSPSNSNRVNKDDDVGCRKQKQPVKEKKKKKIVANIVDAENHILVPPVAKLGRPVRVLKPSQYLCSPYVSYLRVRYLTIGLLFDII</sequence>
<dbReference type="AlphaFoldDB" id="A0AA35ZZM8"/>
<accession>A0AA35ZZM8</accession>
<reference evidence="2" key="1">
    <citation type="submission" date="2023-04" db="EMBL/GenBank/DDBJ databases">
        <authorList>
            <person name="Vijverberg K."/>
            <person name="Xiong W."/>
            <person name="Schranz E."/>
        </authorList>
    </citation>
    <scope>NUCLEOTIDE SEQUENCE</scope>
</reference>
<feature type="compositionally biased region" description="Basic residues" evidence="1">
    <location>
        <begin position="195"/>
        <end position="207"/>
    </location>
</feature>
<organism evidence="2 3">
    <name type="scientific">Lactuca saligna</name>
    <name type="common">Willowleaf lettuce</name>
    <dbReference type="NCBI Taxonomy" id="75948"/>
    <lineage>
        <taxon>Eukaryota</taxon>
        <taxon>Viridiplantae</taxon>
        <taxon>Streptophyta</taxon>
        <taxon>Embryophyta</taxon>
        <taxon>Tracheophyta</taxon>
        <taxon>Spermatophyta</taxon>
        <taxon>Magnoliopsida</taxon>
        <taxon>eudicotyledons</taxon>
        <taxon>Gunneridae</taxon>
        <taxon>Pentapetalae</taxon>
        <taxon>asterids</taxon>
        <taxon>campanulids</taxon>
        <taxon>Asterales</taxon>
        <taxon>Asteraceae</taxon>
        <taxon>Cichorioideae</taxon>
        <taxon>Cichorieae</taxon>
        <taxon>Lactucinae</taxon>
        <taxon>Lactuca</taxon>
    </lineage>
</organism>
<proteinExistence type="predicted"/>
<evidence type="ECO:0000256" key="1">
    <source>
        <dbReference type="SAM" id="MobiDB-lite"/>
    </source>
</evidence>
<gene>
    <name evidence="2" type="ORF">LSALG_LOCUS39201</name>
</gene>
<feature type="compositionally biased region" description="Polar residues" evidence="1">
    <location>
        <begin position="75"/>
        <end position="95"/>
    </location>
</feature>
<feature type="region of interest" description="Disordered" evidence="1">
    <location>
        <begin position="176"/>
        <end position="207"/>
    </location>
</feature>
<name>A0AA35ZZM8_LACSI</name>
<keyword evidence="3" id="KW-1185">Reference proteome</keyword>
<feature type="region of interest" description="Disordered" evidence="1">
    <location>
        <begin position="75"/>
        <end position="97"/>
    </location>
</feature>
<protein>
    <submittedName>
        <fullName evidence="2">Uncharacterized protein</fullName>
    </submittedName>
</protein>
<dbReference type="Proteomes" id="UP001177003">
    <property type="component" value="Chromosome 9"/>
</dbReference>
<evidence type="ECO:0000313" key="3">
    <source>
        <dbReference type="Proteomes" id="UP001177003"/>
    </source>
</evidence>